<reference evidence="4" key="1">
    <citation type="submission" date="2020-10" db="EMBL/GenBank/DDBJ databases">
        <authorList>
            <person name="Gilroy R."/>
        </authorList>
    </citation>
    <scope>NUCLEOTIDE SEQUENCE</scope>
    <source>
        <strain evidence="4">B1-13419</strain>
    </source>
</reference>
<sequence length="37" mass="4418">MKSFADDMHFSDRTYMSSFFRKHTGISPSDFRNIDNK</sequence>
<keyword evidence="1" id="KW-0805">Transcription regulation</keyword>
<name>A0A9D9NHR9_9BACT</name>
<dbReference type="GO" id="GO:0043565">
    <property type="term" value="F:sequence-specific DNA binding"/>
    <property type="evidence" value="ECO:0007669"/>
    <property type="project" value="InterPro"/>
</dbReference>
<evidence type="ECO:0000313" key="4">
    <source>
        <dbReference type="EMBL" id="MBO8473912.1"/>
    </source>
</evidence>
<dbReference type="Gene3D" id="1.10.10.60">
    <property type="entry name" value="Homeodomain-like"/>
    <property type="match status" value="1"/>
</dbReference>
<keyword evidence="2" id="KW-0804">Transcription</keyword>
<feature type="domain" description="HTH araC/xylS-type" evidence="3">
    <location>
        <begin position="1"/>
        <end position="34"/>
    </location>
</feature>
<organism evidence="4 5">
    <name type="scientific">Candidatus Cryptobacteroides faecigallinarum</name>
    <dbReference type="NCBI Taxonomy" id="2840763"/>
    <lineage>
        <taxon>Bacteria</taxon>
        <taxon>Pseudomonadati</taxon>
        <taxon>Bacteroidota</taxon>
        <taxon>Bacteroidia</taxon>
        <taxon>Bacteroidales</taxon>
        <taxon>Candidatus Cryptobacteroides</taxon>
    </lineage>
</organism>
<protein>
    <submittedName>
        <fullName evidence="4">AraC family transcriptional regulator</fullName>
    </submittedName>
</protein>
<dbReference type="Pfam" id="PF00165">
    <property type="entry name" value="HTH_AraC"/>
    <property type="match status" value="1"/>
</dbReference>
<reference evidence="4" key="2">
    <citation type="journal article" date="2021" name="PeerJ">
        <title>Extensive microbial diversity within the chicken gut microbiome revealed by metagenomics and culture.</title>
        <authorList>
            <person name="Gilroy R."/>
            <person name="Ravi A."/>
            <person name="Getino M."/>
            <person name="Pursley I."/>
            <person name="Horton D.L."/>
            <person name="Alikhan N.F."/>
            <person name="Baker D."/>
            <person name="Gharbi K."/>
            <person name="Hall N."/>
            <person name="Watson M."/>
            <person name="Adriaenssens E.M."/>
            <person name="Foster-Nyarko E."/>
            <person name="Jarju S."/>
            <person name="Secka A."/>
            <person name="Antonio M."/>
            <person name="Oren A."/>
            <person name="Chaudhuri R.R."/>
            <person name="La Ragione R."/>
            <person name="Hildebrand F."/>
            <person name="Pallen M.J."/>
        </authorList>
    </citation>
    <scope>NUCLEOTIDE SEQUENCE</scope>
    <source>
        <strain evidence="4">B1-13419</strain>
    </source>
</reference>
<dbReference type="InterPro" id="IPR018060">
    <property type="entry name" value="HTH_AraC"/>
</dbReference>
<comment type="caution">
    <text evidence="4">The sequence shown here is derived from an EMBL/GenBank/DDBJ whole genome shotgun (WGS) entry which is preliminary data.</text>
</comment>
<dbReference type="Proteomes" id="UP000823757">
    <property type="component" value="Unassembled WGS sequence"/>
</dbReference>
<dbReference type="SUPFAM" id="SSF46689">
    <property type="entry name" value="Homeodomain-like"/>
    <property type="match status" value="1"/>
</dbReference>
<dbReference type="PROSITE" id="PS01124">
    <property type="entry name" value="HTH_ARAC_FAMILY_2"/>
    <property type="match status" value="1"/>
</dbReference>
<dbReference type="EMBL" id="JADIMD010000018">
    <property type="protein sequence ID" value="MBO8473912.1"/>
    <property type="molecule type" value="Genomic_DNA"/>
</dbReference>
<evidence type="ECO:0000313" key="5">
    <source>
        <dbReference type="Proteomes" id="UP000823757"/>
    </source>
</evidence>
<dbReference type="GO" id="GO:0003700">
    <property type="term" value="F:DNA-binding transcription factor activity"/>
    <property type="evidence" value="ECO:0007669"/>
    <property type="project" value="InterPro"/>
</dbReference>
<evidence type="ECO:0000259" key="3">
    <source>
        <dbReference type="PROSITE" id="PS01124"/>
    </source>
</evidence>
<proteinExistence type="predicted"/>
<accession>A0A9D9NHR9</accession>
<evidence type="ECO:0000256" key="1">
    <source>
        <dbReference type="ARBA" id="ARBA00023015"/>
    </source>
</evidence>
<evidence type="ECO:0000256" key="2">
    <source>
        <dbReference type="ARBA" id="ARBA00023163"/>
    </source>
</evidence>
<gene>
    <name evidence="4" type="ORF">IAB91_01290</name>
</gene>
<dbReference type="InterPro" id="IPR009057">
    <property type="entry name" value="Homeodomain-like_sf"/>
</dbReference>
<dbReference type="AlphaFoldDB" id="A0A9D9NHR9"/>